<evidence type="ECO:0000259" key="3">
    <source>
        <dbReference type="SMART" id="SM00339"/>
    </source>
</evidence>
<feature type="compositionally biased region" description="Basic and acidic residues" evidence="2">
    <location>
        <begin position="110"/>
        <end position="119"/>
    </location>
</feature>
<accession>Q4H318</accession>
<dbReference type="SMART" id="SM00339">
    <property type="entry name" value="FH"/>
    <property type="match status" value="1"/>
</dbReference>
<proteinExistence type="evidence at transcript level"/>
<dbReference type="KEGG" id="cin:778714"/>
<name>Q4H318_CIOIN</name>
<protein>
    <submittedName>
        <fullName evidence="4">Transcription factor protein</fullName>
    </submittedName>
</protein>
<reference evidence="4" key="2">
    <citation type="journal article" date="2004" name="Development">
        <title>Gene expression profiles of transcription factors and signaling molecules in the ascidian embryo: towards a comprehensive understanding of gene networks.</title>
        <authorList>
            <person name="Imai K.S."/>
            <person name="Hino K."/>
            <person name="Yagi K."/>
            <person name="Satoh N."/>
            <person name="Satou Y."/>
        </authorList>
    </citation>
    <scope>NUCLEOTIDE SEQUENCE</scope>
</reference>
<dbReference type="PANTHER" id="PTHR46805">
    <property type="entry name" value="FORKHEAD BOX PROTEIN J1"/>
    <property type="match status" value="1"/>
</dbReference>
<reference evidence="4" key="3">
    <citation type="submission" date="2005-04" db="EMBL/GenBank/DDBJ databases">
        <title>Expressed genes in Ciona intestinalis.</title>
        <authorList>
            <person name="Satou Y."/>
        </authorList>
    </citation>
    <scope>NUCLEOTIDE SEQUENCE</scope>
</reference>
<dbReference type="PANTHER" id="PTHR46805:SF1">
    <property type="entry name" value="FORKHEAD BOX PROTEIN J1"/>
    <property type="match status" value="1"/>
</dbReference>
<feature type="region of interest" description="Disordered" evidence="2">
    <location>
        <begin position="63"/>
        <end position="125"/>
    </location>
</feature>
<dbReference type="Pfam" id="PF00250">
    <property type="entry name" value="Forkhead"/>
    <property type="match status" value="1"/>
</dbReference>
<evidence type="ECO:0000256" key="1">
    <source>
        <dbReference type="ARBA" id="ARBA00023125"/>
    </source>
</evidence>
<dbReference type="GO" id="GO:0043565">
    <property type="term" value="F:sequence-specific DNA binding"/>
    <property type="evidence" value="ECO:0007669"/>
    <property type="project" value="InterPro"/>
</dbReference>
<dbReference type="InterPro" id="IPR047513">
    <property type="entry name" value="FOXJ1"/>
</dbReference>
<feature type="compositionally biased region" description="Basic residues" evidence="2">
    <location>
        <begin position="240"/>
        <end position="261"/>
    </location>
</feature>
<feature type="region of interest" description="Disordered" evidence="2">
    <location>
        <begin position="240"/>
        <end position="276"/>
    </location>
</feature>
<dbReference type="EMBL" id="AB210604">
    <property type="protein sequence ID" value="BAE06609.1"/>
    <property type="molecule type" value="mRNA"/>
</dbReference>
<dbReference type="InterPro" id="IPR036390">
    <property type="entry name" value="WH_DNA-bd_sf"/>
</dbReference>
<sequence length="453" mass="51953">MNNAVRKKLRRSEIHERLKQNYEALYARCPPLGPNKEMLDDSLTNLQWLWNLNVSMTFPIEINKGEKNGKPAKQQARQEHEASPSKPQCEKYFNQSQRRKISQTTWKQTKQIEKREKHPVMGNGSKFEKPAYSVAQLICMAIENSKHKKLSLSAICKWIRDNFAYYRNIEESLQNSVRLCLVGNGYFQKSSPNEASNKYLWEIKPKIYFGRPIFSQGGSKDMTPPNLPITNVDFLDSASNRKRKQVAPQKVIRRKNTKKRRNINENSSPVSPNLLEEEAPELGSLKGDFNWNSILDGLFPTSPGDLSLSANEEKVCNEFLTKHDGSMFAHNGFNDNVNKENGDNGLLPHLHEQCGDGYFPFTDTSTEETKYFKEFLDEKNELDLTVTGHQIEIPSEWEPVTSTLNDILCEKQDDNVAGFSQTQAIQQTDKTNHPWQEVENATDVIEDILMSTF</sequence>
<reference evidence="4" key="1">
    <citation type="journal article" date="2003" name="Dev. Genes Evol.">
        <title>Genomewide surveys of developmentally relevant genes in Ciona intestinalis.</title>
        <authorList>
            <person name="Satou Y."/>
            <person name="Satoh N."/>
        </authorList>
    </citation>
    <scope>NUCLEOTIDE SEQUENCE</scope>
</reference>
<evidence type="ECO:0000313" key="4">
    <source>
        <dbReference type="EMBL" id="BAE06609.1"/>
    </source>
</evidence>
<dbReference type="InterPro" id="IPR001766">
    <property type="entry name" value="Fork_head_dom"/>
</dbReference>
<gene>
    <name evidence="4" type="primary">Ci-Orphan Fox-2</name>
</gene>
<dbReference type="Gene3D" id="1.10.10.10">
    <property type="entry name" value="Winged helix-like DNA-binding domain superfamily/Winged helix DNA-binding domain"/>
    <property type="match status" value="1"/>
</dbReference>
<dbReference type="GO" id="GO:0003700">
    <property type="term" value="F:DNA-binding transcription factor activity"/>
    <property type="evidence" value="ECO:0007669"/>
    <property type="project" value="InterPro"/>
</dbReference>
<dbReference type="InterPro" id="IPR036388">
    <property type="entry name" value="WH-like_DNA-bd_sf"/>
</dbReference>
<feature type="domain" description="Fork-head" evidence="3">
    <location>
        <begin position="127"/>
        <end position="212"/>
    </location>
</feature>
<dbReference type="SUPFAM" id="SSF46785">
    <property type="entry name" value="Winged helix' DNA-binding domain"/>
    <property type="match status" value="1"/>
</dbReference>
<dbReference type="OrthoDB" id="691130at2759"/>
<dbReference type="AlphaFoldDB" id="Q4H318"/>
<evidence type="ECO:0000256" key="2">
    <source>
        <dbReference type="SAM" id="MobiDB-lite"/>
    </source>
</evidence>
<accession>A0A1W2VRX1</accession>
<keyword evidence="1" id="KW-0238">DNA-binding</keyword>
<dbReference type="PRINTS" id="PR00053">
    <property type="entry name" value="FORKHEAD"/>
</dbReference>
<organism evidence="4">
    <name type="scientific">Ciona intestinalis</name>
    <name type="common">Transparent sea squirt</name>
    <name type="synonym">Ascidia intestinalis</name>
    <dbReference type="NCBI Taxonomy" id="7719"/>
    <lineage>
        <taxon>Eukaryota</taxon>
        <taxon>Metazoa</taxon>
        <taxon>Chordata</taxon>
        <taxon>Tunicata</taxon>
        <taxon>Ascidiacea</taxon>
        <taxon>Phlebobranchia</taxon>
        <taxon>Cionidae</taxon>
        <taxon>Ciona</taxon>
    </lineage>
</organism>